<organism evidence="2 3">
    <name type="scientific">Marmoricola endophyticus</name>
    <dbReference type="NCBI Taxonomy" id="2040280"/>
    <lineage>
        <taxon>Bacteria</taxon>
        <taxon>Bacillati</taxon>
        <taxon>Actinomycetota</taxon>
        <taxon>Actinomycetes</taxon>
        <taxon>Propionibacteriales</taxon>
        <taxon>Nocardioidaceae</taxon>
        <taxon>Marmoricola</taxon>
    </lineage>
</organism>
<keyword evidence="1" id="KW-1133">Transmembrane helix</keyword>
<keyword evidence="1" id="KW-0812">Transmembrane</keyword>
<comment type="caution">
    <text evidence="2">The sequence shown here is derived from an EMBL/GenBank/DDBJ whole genome shotgun (WGS) entry which is preliminary data.</text>
</comment>
<accession>A0A917BBT5</accession>
<gene>
    <name evidence="2" type="ORF">GCM10011519_07380</name>
</gene>
<evidence type="ECO:0000256" key="1">
    <source>
        <dbReference type="SAM" id="Phobius"/>
    </source>
</evidence>
<evidence type="ECO:0000313" key="2">
    <source>
        <dbReference type="EMBL" id="GGF36396.1"/>
    </source>
</evidence>
<dbReference type="EMBL" id="BMKQ01000001">
    <property type="protein sequence ID" value="GGF36396.1"/>
    <property type="molecule type" value="Genomic_DNA"/>
</dbReference>
<reference evidence="2" key="2">
    <citation type="submission" date="2020-09" db="EMBL/GenBank/DDBJ databases">
        <authorList>
            <person name="Sun Q."/>
            <person name="Zhou Y."/>
        </authorList>
    </citation>
    <scope>NUCLEOTIDE SEQUENCE</scope>
    <source>
        <strain evidence="2">CGMCC 1.16067</strain>
    </source>
</reference>
<feature type="transmembrane region" description="Helical" evidence="1">
    <location>
        <begin position="15"/>
        <end position="32"/>
    </location>
</feature>
<keyword evidence="1" id="KW-0472">Membrane</keyword>
<reference evidence="2" key="1">
    <citation type="journal article" date="2014" name="Int. J. Syst. Evol. Microbiol.">
        <title>Complete genome sequence of Corynebacterium casei LMG S-19264T (=DSM 44701T), isolated from a smear-ripened cheese.</title>
        <authorList>
            <consortium name="US DOE Joint Genome Institute (JGI-PGF)"/>
            <person name="Walter F."/>
            <person name="Albersmeier A."/>
            <person name="Kalinowski J."/>
            <person name="Ruckert C."/>
        </authorList>
    </citation>
    <scope>NUCLEOTIDE SEQUENCE</scope>
    <source>
        <strain evidence="2">CGMCC 1.16067</strain>
    </source>
</reference>
<keyword evidence="3" id="KW-1185">Reference proteome</keyword>
<dbReference type="AlphaFoldDB" id="A0A917BBT5"/>
<protein>
    <submittedName>
        <fullName evidence="2">Uncharacterized protein</fullName>
    </submittedName>
</protein>
<evidence type="ECO:0000313" key="3">
    <source>
        <dbReference type="Proteomes" id="UP000649179"/>
    </source>
</evidence>
<proteinExistence type="predicted"/>
<dbReference type="Proteomes" id="UP000649179">
    <property type="component" value="Unassembled WGS sequence"/>
</dbReference>
<name>A0A917BBT5_9ACTN</name>
<sequence length="297" mass="35041">MEPTTTDWITACAEVFAALGTVGALWAALLALRSDKLERARTEVRGFRCWIEADKDSLGSSAMATLVLYIENATDEVLYDVQVRVDAPAILRNAEIGWSRMRFPPAPTPETMNGLSGLNVGDFRVIPGSGAEGIFTDGRGHRWHRSSSGRLQRVSPARWWAPWRLEHRLERTGPRWWALRSNWHYRWDDQGSRNVNGYPPPWWAMDIRWKRWRFTRREHPVTLPWWAWRARWRTRETICAARVRRGLCLPWWAIDSRWRHWRYWRKELRAGNRDARQQEAAWTRFLATGRREDLEAP</sequence>